<dbReference type="Gene3D" id="3.30.1360.120">
    <property type="entry name" value="Probable tRNA modification gtpase trme, domain 1"/>
    <property type="match status" value="1"/>
</dbReference>
<keyword evidence="4" id="KW-1185">Reference proteome</keyword>
<dbReference type="SUPFAM" id="SSF103025">
    <property type="entry name" value="Folate-binding domain"/>
    <property type="match status" value="1"/>
</dbReference>
<keyword evidence="1" id="KW-0809">Transit peptide</keyword>
<organism evidence="3 4">
    <name type="scientific">Chitinimonas viridis</name>
    <dbReference type="NCBI Taxonomy" id="664880"/>
    <lineage>
        <taxon>Bacteria</taxon>
        <taxon>Pseudomonadati</taxon>
        <taxon>Pseudomonadota</taxon>
        <taxon>Betaproteobacteria</taxon>
        <taxon>Neisseriales</taxon>
        <taxon>Chitinibacteraceae</taxon>
        <taxon>Chitinimonas</taxon>
    </lineage>
</organism>
<sequence length="333" mass="35552">MDWHTYLASQGAHTDEQGQVSFPTAAADTVLVPLQQFGLIRFSGEETLAFLHGQVSSDLKKMPADGCQYSCYSTPKGRMLASFLVLREADDILLMLPRTLQAGVQKRLSMYVLRSKTRASDASDERVLLGLNGPQATAIALAVFGSAPAEAMQTIKLAGGLLARLGQDRLLLCLTLDAAMAAWPALLAAGAQASGTAAWTLSDIRAGIPWILPETQEAFVAQMANMELIGAVSFKKGCYPGQEIVARTQYLGKLKRRTFRVSATAPMQAGQAVYSPEMNGQASGQVAQAAPAGEGLWEALVVVQMASVEHGVHLDSPEGPLLTFLPLPYPVHE</sequence>
<dbReference type="Proteomes" id="UP001180081">
    <property type="component" value="Unassembled WGS sequence"/>
</dbReference>
<dbReference type="InterPro" id="IPR027266">
    <property type="entry name" value="TrmE/GcvT-like"/>
</dbReference>
<reference evidence="3" key="2">
    <citation type="submission" date="2023-06" db="EMBL/GenBank/DDBJ databases">
        <authorList>
            <person name="Lucena T."/>
            <person name="Sun Q."/>
        </authorList>
    </citation>
    <scope>NUCLEOTIDE SEQUENCE</scope>
    <source>
        <strain evidence="3">CECT 7703</strain>
    </source>
</reference>
<evidence type="ECO:0000313" key="4">
    <source>
        <dbReference type="Proteomes" id="UP001180081"/>
    </source>
</evidence>
<evidence type="ECO:0000256" key="1">
    <source>
        <dbReference type="ARBA" id="ARBA00022946"/>
    </source>
</evidence>
<evidence type="ECO:0000259" key="2">
    <source>
        <dbReference type="Pfam" id="PF01571"/>
    </source>
</evidence>
<dbReference type="PANTHER" id="PTHR22602:SF0">
    <property type="entry name" value="TRANSFERASE CAF17, MITOCHONDRIAL-RELATED"/>
    <property type="match status" value="1"/>
</dbReference>
<dbReference type="InterPro" id="IPR006222">
    <property type="entry name" value="GCVT_N"/>
</dbReference>
<feature type="domain" description="GCVT N-terminal" evidence="2">
    <location>
        <begin position="31"/>
        <end position="150"/>
    </location>
</feature>
<protein>
    <submittedName>
        <fullName evidence="3">Folate-binding protein</fullName>
    </submittedName>
</protein>
<comment type="caution">
    <text evidence="3">The sequence shown here is derived from an EMBL/GenBank/DDBJ whole genome shotgun (WGS) entry which is preliminary data.</text>
</comment>
<dbReference type="Pfam" id="PF01571">
    <property type="entry name" value="GCV_T"/>
    <property type="match status" value="1"/>
</dbReference>
<dbReference type="InterPro" id="IPR017703">
    <property type="entry name" value="YgfZ/GCV_T_CS"/>
</dbReference>
<dbReference type="PANTHER" id="PTHR22602">
    <property type="entry name" value="TRANSFERASE CAF17, MITOCHONDRIAL-RELATED"/>
    <property type="match status" value="1"/>
</dbReference>
<dbReference type="RefSeq" id="WP_290334490.1">
    <property type="nucleotide sequence ID" value="NZ_JAUFPU010000023.1"/>
</dbReference>
<dbReference type="EMBL" id="JAUFPU010000023">
    <property type="protein sequence ID" value="MDN3579177.1"/>
    <property type="molecule type" value="Genomic_DNA"/>
</dbReference>
<evidence type="ECO:0000313" key="3">
    <source>
        <dbReference type="EMBL" id="MDN3579177.1"/>
    </source>
</evidence>
<gene>
    <name evidence="3" type="ORF">QWZ03_20620</name>
</gene>
<accession>A0ABT8BBP9</accession>
<reference evidence="3" key="1">
    <citation type="journal article" date="2014" name="Int. J. Syst. Evol. Microbiol.">
        <title>Complete genome of a new Firmicutes species belonging to the dominant human colonic microbiota ('Ruminococcus bicirculans') reveals two chromosomes and a selective capacity to utilize plant glucans.</title>
        <authorList>
            <consortium name="NISC Comparative Sequencing Program"/>
            <person name="Wegmann U."/>
            <person name="Louis P."/>
            <person name="Goesmann A."/>
            <person name="Henrissat B."/>
            <person name="Duncan S.H."/>
            <person name="Flint H.J."/>
        </authorList>
    </citation>
    <scope>NUCLEOTIDE SEQUENCE</scope>
    <source>
        <strain evidence="3">CECT 7703</strain>
    </source>
</reference>
<dbReference type="InterPro" id="IPR045179">
    <property type="entry name" value="YgfZ/GcvT"/>
</dbReference>
<name>A0ABT8BBP9_9NEIS</name>
<dbReference type="NCBIfam" id="TIGR03317">
    <property type="entry name" value="ygfZ_signature"/>
    <property type="match status" value="1"/>
</dbReference>
<proteinExistence type="predicted"/>